<evidence type="ECO:0000256" key="1">
    <source>
        <dbReference type="ARBA" id="ARBA00034118"/>
    </source>
</evidence>
<dbReference type="OMA" id="KNKICKW"/>
<dbReference type="EnsemblMetazoa" id="XM_021061029.2">
    <property type="protein sequence ID" value="XP_020916688.1"/>
    <property type="gene ID" value="LOC110254070"/>
</dbReference>
<feature type="compositionally biased region" description="Basic and acidic residues" evidence="2">
    <location>
        <begin position="80"/>
        <end position="95"/>
    </location>
</feature>
<accession>A0A913YA82</accession>
<feature type="region of interest" description="Disordered" evidence="2">
    <location>
        <begin position="1"/>
        <end position="95"/>
    </location>
</feature>
<dbReference type="AlphaFoldDB" id="A0A913YA82"/>
<organism evidence="3 4">
    <name type="scientific">Exaiptasia diaphana</name>
    <name type="common">Tropical sea anemone</name>
    <name type="synonym">Aiptasia pulchella</name>
    <dbReference type="NCBI Taxonomy" id="2652724"/>
    <lineage>
        <taxon>Eukaryota</taxon>
        <taxon>Metazoa</taxon>
        <taxon>Cnidaria</taxon>
        <taxon>Anthozoa</taxon>
        <taxon>Hexacorallia</taxon>
        <taxon>Actiniaria</taxon>
        <taxon>Aiptasiidae</taxon>
        <taxon>Exaiptasia</taxon>
    </lineage>
</organism>
<protein>
    <submittedName>
        <fullName evidence="3">Uncharacterized protein</fullName>
    </submittedName>
</protein>
<comment type="similarity">
    <text evidence="1">Belongs to the learning-associated protein family.</text>
</comment>
<name>A0A913YA82_EXADI</name>
<dbReference type="InterPro" id="IPR018784">
    <property type="entry name" value="LLPH-like"/>
</dbReference>
<evidence type="ECO:0000256" key="2">
    <source>
        <dbReference type="SAM" id="MobiDB-lite"/>
    </source>
</evidence>
<evidence type="ECO:0000313" key="3">
    <source>
        <dbReference type="EnsemblMetazoa" id="XP_020916688.1"/>
    </source>
</evidence>
<dbReference type="RefSeq" id="XP_020916688.1">
    <property type="nucleotide sequence ID" value="XM_021061029.2"/>
</dbReference>
<feature type="compositionally biased region" description="Basic residues" evidence="2">
    <location>
        <begin position="1"/>
        <end position="21"/>
    </location>
</feature>
<dbReference type="Pfam" id="PF10169">
    <property type="entry name" value="LLPH"/>
    <property type="match status" value="1"/>
</dbReference>
<dbReference type="Proteomes" id="UP000887567">
    <property type="component" value="Unplaced"/>
</dbReference>
<reference evidence="3" key="1">
    <citation type="submission" date="2022-11" db="UniProtKB">
        <authorList>
            <consortium name="EnsemblMetazoa"/>
        </authorList>
    </citation>
    <scope>IDENTIFICATION</scope>
</reference>
<evidence type="ECO:0000313" key="4">
    <source>
        <dbReference type="Proteomes" id="UP000887567"/>
    </source>
</evidence>
<keyword evidence="4" id="KW-1185">Reference proteome</keyword>
<sequence>MAKSLRSKRKRMLRRQRREKYKVKEKERLLQTLGISGSDKDTEMAGNSGVKDQYIDNNTDKEEQKHVQQNSNEDIEMDQDDAKQKKSGKIRVDRKQLLKRLGKKKHIKKKNKICKW</sequence>
<dbReference type="KEGG" id="epa:110254070"/>
<proteinExistence type="inferred from homology"/>
<dbReference type="GeneID" id="110254070"/>